<keyword evidence="6" id="KW-1185">Reference proteome</keyword>
<keyword evidence="3" id="KW-0732">Signal</keyword>
<reference evidence="5" key="1">
    <citation type="submission" date="2022-10" db="EMBL/GenBank/DDBJ databases">
        <title>Catenovulum adriacola sp. nov. isolated in the Harbour of Susak.</title>
        <authorList>
            <person name="Schoch T."/>
            <person name="Reich S.J."/>
            <person name="Stoeferle S."/>
            <person name="Flaiz M."/>
            <person name="Kazda M."/>
            <person name="Riedel C.U."/>
            <person name="Duerre P."/>
        </authorList>
    </citation>
    <scope>NUCLEOTIDE SEQUENCE</scope>
    <source>
        <strain evidence="5">TS8</strain>
        <plasmid evidence="5">pCadTS8_1</plasmid>
    </source>
</reference>
<dbReference type="PANTHER" id="PTHR42693:SF53">
    <property type="entry name" value="ENDO-4-O-SULFATASE"/>
    <property type="match status" value="1"/>
</dbReference>
<organism evidence="5 6">
    <name type="scientific">Catenovulum adriaticum</name>
    <dbReference type="NCBI Taxonomy" id="2984846"/>
    <lineage>
        <taxon>Bacteria</taxon>
        <taxon>Pseudomonadati</taxon>
        <taxon>Pseudomonadota</taxon>
        <taxon>Gammaproteobacteria</taxon>
        <taxon>Alteromonadales</taxon>
        <taxon>Alteromonadaceae</taxon>
        <taxon>Catenovulum</taxon>
    </lineage>
</organism>
<dbReference type="InterPro" id="IPR050738">
    <property type="entry name" value="Sulfatase"/>
</dbReference>
<dbReference type="PROSITE" id="PS51257">
    <property type="entry name" value="PROKAR_LIPOPROTEIN"/>
    <property type="match status" value="1"/>
</dbReference>
<geneLocation type="plasmid" evidence="5 6">
    <name>pCadTS8_1</name>
</geneLocation>
<evidence type="ECO:0000256" key="1">
    <source>
        <dbReference type="ARBA" id="ARBA00008779"/>
    </source>
</evidence>
<evidence type="ECO:0000313" key="6">
    <source>
        <dbReference type="Proteomes" id="UP001163726"/>
    </source>
</evidence>
<dbReference type="SUPFAM" id="SSF53649">
    <property type="entry name" value="Alkaline phosphatase-like"/>
    <property type="match status" value="1"/>
</dbReference>
<feature type="domain" description="Sulfatase N-terminal" evidence="4">
    <location>
        <begin position="37"/>
        <end position="432"/>
    </location>
</feature>
<dbReference type="InterPro" id="IPR017850">
    <property type="entry name" value="Alkaline_phosphatase_core_sf"/>
</dbReference>
<name>A0ABY7ASR5_9ALTE</name>
<dbReference type="PANTHER" id="PTHR42693">
    <property type="entry name" value="ARYLSULFATASE FAMILY MEMBER"/>
    <property type="match status" value="1"/>
</dbReference>
<evidence type="ECO:0000313" key="5">
    <source>
        <dbReference type="EMBL" id="WAJ71817.1"/>
    </source>
</evidence>
<dbReference type="CDD" id="cd16025">
    <property type="entry name" value="PAS_like"/>
    <property type="match status" value="1"/>
</dbReference>
<keyword evidence="2" id="KW-0378">Hydrolase</keyword>
<dbReference type="InterPro" id="IPR000917">
    <property type="entry name" value="Sulfatase_N"/>
</dbReference>
<dbReference type="RefSeq" id="WP_268076539.1">
    <property type="nucleotide sequence ID" value="NZ_CP109966.1"/>
</dbReference>
<evidence type="ECO:0000256" key="2">
    <source>
        <dbReference type="ARBA" id="ARBA00022801"/>
    </source>
</evidence>
<dbReference type="Proteomes" id="UP001163726">
    <property type="component" value="Plasmid pCadTS8_1"/>
</dbReference>
<protein>
    <submittedName>
        <fullName evidence="5">Arylsulfatase</fullName>
    </submittedName>
</protein>
<proteinExistence type="inferred from homology"/>
<comment type="similarity">
    <text evidence="1">Belongs to the sulfatase family.</text>
</comment>
<gene>
    <name evidence="5" type="ORF">OLW01_15885</name>
</gene>
<feature type="signal peptide" evidence="3">
    <location>
        <begin position="1"/>
        <end position="23"/>
    </location>
</feature>
<evidence type="ECO:0000259" key="4">
    <source>
        <dbReference type="Pfam" id="PF00884"/>
    </source>
</evidence>
<feature type="chain" id="PRO_5046526297" evidence="3">
    <location>
        <begin position="24"/>
        <end position="556"/>
    </location>
</feature>
<dbReference type="EMBL" id="CP109966">
    <property type="protein sequence ID" value="WAJ71817.1"/>
    <property type="molecule type" value="Genomic_DNA"/>
</dbReference>
<keyword evidence="5" id="KW-0614">Plasmid</keyword>
<dbReference type="Pfam" id="PF00884">
    <property type="entry name" value="Sulfatase"/>
    <property type="match status" value="1"/>
</dbReference>
<evidence type="ECO:0000256" key="3">
    <source>
        <dbReference type="SAM" id="SignalP"/>
    </source>
</evidence>
<dbReference type="Gene3D" id="3.40.720.10">
    <property type="entry name" value="Alkaline Phosphatase, subunit A"/>
    <property type="match status" value="1"/>
</dbReference>
<dbReference type="Gene3D" id="3.30.1120.10">
    <property type="match status" value="1"/>
</dbReference>
<sequence>MKLIMKNYLASLLVAACSLLPTAYSVGASSVSKINPPNIVVILVDDMGFSDISSYGSEIPTPNIDALADNGMKFSQFYNTSRCSTTRASLLTGMYPHKAGMGYLSGKYIEGSRGTLSHLHKRAVTAADVLGEAGYLTAMTGKWHLGKTTPPETRGFQRSLALTAGGIYFPDQIPFNKRDKSAVPIFLDGKKLQLDDPKLAEGYWYGTDLWTDWGIKFVDKAVKKQQPFFLYLAHVAPHFPVLAPQETIEKYRGKYMAGWDELRKARYQRQIELGLVDSTWRLPEKSADVSDWDDLSERDKIRFDHMMAVYAASIEHIDLSIGRLTDYLKSEGILDNTLILFMSDNGPSAESGPNGIAIGNPLGGPKSRHVIGQSWSEVSNTPFQLYKHYTHEGGIATPLIAHWPAGITNTRKDFERTPSHVVDILPTLIDISGGTYPKTYRDTEILPMNGVSLLPIFKGKEVNRSEPIFFEHEGNRAVRDGKWKLVSRYQEAWQLFDMEADRTETSDLFSKHPDIAQSMILQYERWFQRDLVDQWIGPARPDSGAFWLNKNRRYDH</sequence>
<accession>A0ABY7ASR5</accession>